<dbReference type="InterPro" id="IPR050915">
    <property type="entry name" value="MAP_kinase_kinase"/>
</dbReference>
<dbReference type="Proteomes" id="UP000245946">
    <property type="component" value="Unassembled WGS sequence"/>
</dbReference>
<sequence length="634" mass="65963">MDQRANAPLAPHLAVPSGSAAASPAAAAAGSPAPSLSIIPPRPPRRAGMPKLALPSSRPSSARGAGGLSLAMPTSNGLSGLSTNLSLSLSGDDDSSLPTPGLAPPSVGFDVEEGHATAALQTIYPDTVPHGEGRHPAALTNDLIRAIGGLSVDGAGSASETSHAGSSNGDAQAGPSNAALRLPVVGSSAAGAGMHRRSLSATSEASNASSSGARDGDESEEWRLKGHLEDLGRIGEGASGEVKKARHTPTGIVMAVKTISTSPNPAIHRQILRELAFNRTCHSEYIVRYYGAFLADEDTSIVICMEHCEGGSLDGIYKMVKKRNGRTGEKVLGKVAEAGLKGLEYLRQRKIIHRDIKPSNIVVTRSGQIKLCDFGVSGELINSMAGTFTGTSYYMAPERIRGLPYNISSDVWSLGLTILEVASNRFPFPPEGDPPLGPIDLLSYVVSMPVPELQDDPQAGVKWGRALRDFVERCLEKDPAKRPGPTKMLSHPFIKKSETRQPQPDIARFIADVWGWPAPPPAPGSEPSSTAATPTTTDAGILGRIPSVRKAPKPIAPLVSSKPSLSSLKIEQTSAQRGEPSPLSAGAAGTPPAVPDATQLDAEGRTAYERAEAKMREADVGLVGSPTVDAAGFA</sequence>
<feature type="domain" description="Protein kinase" evidence="9">
    <location>
        <begin position="228"/>
        <end position="494"/>
    </location>
</feature>
<protein>
    <submittedName>
        <fullName evidence="10">Kinase-like protein</fullName>
    </submittedName>
</protein>
<feature type="compositionally biased region" description="Low complexity" evidence="8">
    <location>
        <begin position="557"/>
        <end position="569"/>
    </location>
</feature>
<dbReference type="FunFam" id="1.10.510.10:FF:000263">
    <property type="entry name" value="MAP kinase skh1/pek1"/>
    <property type="match status" value="1"/>
</dbReference>
<feature type="compositionally biased region" description="Low complexity" evidence="8">
    <location>
        <begin position="52"/>
        <end position="71"/>
    </location>
</feature>
<dbReference type="InterPro" id="IPR000719">
    <property type="entry name" value="Prot_kinase_dom"/>
</dbReference>
<dbReference type="EMBL" id="KZ819288">
    <property type="protein sequence ID" value="PWN99399.1"/>
    <property type="molecule type" value="Genomic_DNA"/>
</dbReference>
<feature type="region of interest" description="Disordered" evidence="8">
    <location>
        <begin position="1"/>
        <end position="71"/>
    </location>
</feature>
<feature type="region of interest" description="Disordered" evidence="8">
    <location>
        <begin position="477"/>
        <end position="502"/>
    </location>
</feature>
<dbReference type="Gene3D" id="3.30.200.20">
    <property type="entry name" value="Phosphorylase Kinase, domain 1"/>
    <property type="match status" value="1"/>
</dbReference>
<feature type="compositionally biased region" description="Low complexity" evidence="8">
    <location>
        <begin position="199"/>
        <end position="213"/>
    </location>
</feature>
<dbReference type="GeneID" id="37269460"/>
<dbReference type="RefSeq" id="XP_025599678.1">
    <property type="nucleotide sequence ID" value="XM_025741916.1"/>
</dbReference>
<evidence type="ECO:0000256" key="2">
    <source>
        <dbReference type="ARBA" id="ARBA00022679"/>
    </source>
</evidence>
<evidence type="ECO:0000313" key="11">
    <source>
        <dbReference type="Proteomes" id="UP000245946"/>
    </source>
</evidence>
<keyword evidence="4 10" id="KW-0418">Kinase</keyword>
<dbReference type="PROSITE" id="PS00107">
    <property type="entry name" value="PROTEIN_KINASE_ATP"/>
    <property type="match status" value="1"/>
</dbReference>
<keyword evidence="11" id="KW-1185">Reference proteome</keyword>
<feature type="binding site" evidence="7">
    <location>
        <position position="257"/>
    </location>
    <ligand>
        <name>ATP</name>
        <dbReference type="ChEBI" id="CHEBI:30616"/>
    </ligand>
</feature>
<dbReference type="InterPro" id="IPR008271">
    <property type="entry name" value="Ser/Thr_kinase_AS"/>
</dbReference>
<dbReference type="PROSITE" id="PS50011">
    <property type="entry name" value="PROTEIN_KINASE_DOM"/>
    <property type="match status" value="1"/>
</dbReference>
<comment type="similarity">
    <text evidence="6">Belongs to the protein kinase superfamily. STE Ser/Thr protein kinase family. MAP kinase kinase subfamily.</text>
</comment>
<evidence type="ECO:0000259" key="9">
    <source>
        <dbReference type="PROSITE" id="PS50011"/>
    </source>
</evidence>
<name>A0A316ZD03_9BASI</name>
<dbReference type="SUPFAM" id="SSF56112">
    <property type="entry name" value="Protein kinase-like (PK-like)"/>
    <property type="match status" value="1"/>
</dbReference>
<feature type="region of interest" description="Disordered" evidence="8">
    <location>
        <begin position="154"/>
        <end position="176"/>
    </location>
</feature>
<evidence type="ECO:0000256" key="6">
    <source>
        <dbReference type="ARBA" id="ARBA00038035"/>
    </source>
</evidence>
<dbReference type="OrthoDB" id="10252354at2759"/>
<dbReference type="STRING" id="58919.A0A316ZD03"/>
<evidence type="ECO:0000256" key="1">
    <source>
        <dbReference type="ARBA" id="ARBA00022527"/>
    </source>
</evidence>
<gene>
    <name evidence="10" type="ORF">FA09DRAFT_328795</name>
</gene>
<feature type="compositionally biased region" description="Low complexity" evidence="8">
    <location>
        <begin position="16"/>
        <end position="39"/>
    </location>
</feature>
<dbReference type="AlphaFoldDB" id="A0A316ZD03"/>
<dbReference type="CDD" id="cd06621">
    <property type="entry name" value="PKc_Pek1_like"/>
    <property type="match status" value="1"/>
</dbReference>
<keyword evidence="2" id="KW-0808">Transferase</keyword>
<feature type="region of interest" description="Disordered" evidence="8">
    <location>
        <begin position="191"/>
        <end position="220"/>
    </location>
</feature>
<evidence type="ECO:0000313" key="10">
    <source>
        <dbReference type="EMBL" id="PWN99399.1"/>
    </source>
</evidence>
<evidence type="ECO:0000256" key="8">
    <source>
        <dbReference type="SAM" id="MobiDB-lite"/>
    </source>
</evidence>
<dbReference type="GO" id="GO:0005524">
    <property type="term" value="F:ATP binding"/>
    <property type="evidence" value="ECO:0007669"/>
    <property type="project" value="UniProtKB-UniRule"/>
</dbReference>
<evidence type="ECO:0000256" key="3">
    <source>
        <dbReference type="ARBA" id="ARBA00022741"/>
    </source>
</evidence>
<feature type="region of interest" description="Disordered" evidence="8">
    <location>
        <begin position="515"/>
        <end position="604"/>
    </location>
</feature>
<dbReference type="FunFam" id="3.30.200.20:FF:000040">
    <property type="entry name" value="Dual specificity mitogen-activated protein kinase kinase"/>
    <property type="match status" value="1"/>
</dbReference>
<dbReference type="Gene3D" id="1.10.510.10">
    <property type="entry name" value="Transferase(Phosphotransferase) domain 1"/>
    <property type="match status" value="1"/>
</dbReference>
<feature type="compositionally biased region" description="Low complexity" evidence="8">
    <location>
        <begin position="525"/>
        <end position="539"/>
    </location>
</feature>
<evidence type="ECO:0000256" key="7">
    <source>
        <dbReference type="PROSITE-ProRule" id="PRU10141"/>
    </source>
</evidence>
<keyword evidence="5 7" id="KW-0067">ATP-binding</keyword>
<dbReference type="PANTHER" id="PTHR47448">
    <property type="entry name" value="DUAL SPECIFICITY MITOGEN-ACTIVATED PROTEIN KINASE KINASE DSOR1-LIKE PROTEIN"/>
    <property type="match status" value="1"/>
</dbReference>
<keyword evidence="1" id="KW-0723">Serine/threonine-protein kinase</keyword>
<feature type="compositionally biased region" description="Polar residues" evidence="8">
    <location>
        <begin position="158"/>
        <end position="170"/>
    </location>
</feature>
<organism evidence="10 11">
    <name type="scientific">Tilletiopsis washingtonensis</name>
    <dbReference type="NCBI Taxonomy" id="58919"/>
    <lineage>
        <taxon>Eukaryota</taxon>
        <taxon>Fungi</taxon>
        <taxon>Dikarya</taxon>
        <taxon>Basidiomycota</taxon>
        <taxon>Ustilaginomycotina</taxon>
        <taxon>Exobasidiomycetes</taxon>
        <taxon>Entylomatales</taxon>
        <taxon>Entylomatales incertae sedis</taxon>
        <taxon>Tilletiopsis</taxon>
    </lineage>
</organism>
<reference evidence="10 11" key="1">
    <citation type="journal article" date="2018" name="Mol. Biol. Evol.">
        <title>Broad Genomic Sampling Reveals a Smut Pathogenic Ancestry of the Fungal Clade Ustilaginomycotina.</title>
        <authorList>
            <person name="Kijpornyongpan T."/>
            <person name="Mondo S.J."/>
            <person name="Barry K."/>
            <person name="Sandor L."/>
            <person name="Lee J."/>
            <person name="Lipzen A."/>
            <person name="Pangilinan J."/>
            <person name="LaButti K."/>
            <person name="Hainaut M."/>
            <person name="Henrissat B."/>
            <person name="Grigoriev I.V."/>
            <person name="Spatafora J.W."/>
            <person name="Aime M.C."/>
        </authorList>
    </citation>
    <scope>NUCLEOTIDE SEQUENCE [LARGE SCALE GENOMIC DNA]</scope>
    <source>
        <strain evidence="10 11">MCA 4186</strain>
    </source>
</reference>
<proteinExistence type="inferred from homology"/>
<dbReference type="GO" id="GO:0004674">
    <property type="term" value="F:protein serine/threonine kinase activity"/>
    <property type="evidence" value="ECO:0007669"/>
    <property type="project" value="UniProtKB-KW"/>
</dbReference>
<keyword evidence="3 7" id="KW-0547">Nucleotide-binding</keyword>
<dbReference type="InterPro" id="IPR017441">
    <property type="entry name" value="Protein_kinase_ATP_BS"/>
</dbReference>
<dbReference type="PROSITE" id="PS00108">
    <property type="entry name" value="PROTEIN_KINASE_ST"/>
    <property type="match status" value="1"/>
</dbReference>
<dbReference type="SMART" id="SM00220">
    <property type="entry name" value="S_TKc"/>
    <property type="match status" value="1"/>
</dbReference>
<dbReference type="InterPro" id="IPR011009">
    <property type="entry name" value="Kinase-like_dom_sf"/>
</dbReference>
<evidence type="ECO:0000256" key="5">
    <source>
        <dbReference type="ARBA" id="ARBA00022840"/>
    </source>
</evidence>
<dbReference type="GO" id="GO:0000165">
    <property type="term" value="P:MAPK cascade"/>
    <property type="evidence" value="ECO:0007669"/>
    <property type="project" value="UniProtKB-ARBA"/>
</dbReference>
<dbReference type="PANTHER" id="PTHR47448:SF5">
    <property type="entry name" value="MITOGEN-ACTIVATED PROTEIN KINASE KINAE MKK2"/>
    <property type="match status" value="1"/>
</dbReference>
<dbReference type="Pfam" id="PF00069">
    <property type="entry name" value="Pkinase"/>
    <property type="match status" value="1"/>
</dbReference>
<evidence type="ECO:0000256" key="4">
    <source>
        <dbReference type="ARBA" id="ARBA00022777"/>
    </source>
</evidence>
<feature type="region of interest" description="Disordered" evidence="8">
    <location>
        <begin position="89"/>
        <end position="109"/>
    </location>
</feature>
<accession>A0A316ZD03</accession>